<keyword evidence="5 7" id="KW-0472">Membrane</keyword>
<feature type="transmembrane region" description="Helical" evidence="7">
    <location>
        <begin position="286"/>
        <end position="303"/>
    </location>
</feature>
<dbReference type="InterPro" id="IPR000731">
    <property type="entry name" value="SSD"/>
</dbReference>
<keyword evidence="3 7" id="KW-0812">Transmembrane</keyword>
<dbReference type="PANTHER" id="PTHR33406:SF13">
    <property type="entry name" value="MEMBRANE PROTEIN YDFJ"/>
    <property type="match status" value="1"/>
</dbReference>
<feature type="transmembrane region" description="Helical" evidence="7">
    <location>
        <begin position="658"/>
        <end position="679"/>
    </location>
</feature>
<evidence type="ECO:0000256" key="4">
    <source>
        <dbReference type="ARBA" id="ARBA00022989"/>
    </source>
</evidence>
<feature type="region of interest" description="Disordered" evidence="6">
    <location>
        <begin position="1"/>
        <end position="25"/>
    </location>
</feature>
<dbReference type="InterPro" id="IPR050545">
    <property type="entry name" value="Mycobact_MmpL"/>
</dbReference>
<evidence type="ECO:0000256" key="2">
    <source>
        <dbReference type="ARBA" id="ARBA00022475"/>
    </source>
</evidence>
<dbReference type="Pfam" id="PF03176">
    <property type="entry name" value="MMPL"/>
    <property type="match status" value="2"/>
</dbReference>
<dbReference type="PROSITE" id="PS50156">
    <property type="entry name" value="SSD"/>
    <property type="match status" value="2"/>
</dbReference>
<reference evidence="9 10" key="1">
    <citation type="submission" date="2019-10" db="EMBL/GenBank/DDBJ databases">
        <title>Isolation and characterization of Methanoculleus sp. Wushi-C6 from a hot spring well.</title>
        <authorList>
            <person name="Chen S.-C."/>
            <person name="Lan Z.-H."/>
            <person name="You Y.-T."/>
            <person name="Lai M.-C."/>
        </authorList>
    </citation>
    <scope>NUCLEOTIDE SEQUENCE [LARGE SCALE GENOMIC DNA]</scope>
    <source>
        <strain evidence="9 10">Wushi-C6</strain>
    </source>
</reference>
<dbReference type="Proteomes" id="UP001281203">
    <property type="component" value="Unassembled WGS sequence"/>
</dbReference>
<comment type="subcellular location">
    <subcellularLocation>
        <location evidence="1">Cell membrane</location>
        <topology evidence="1">Multi-pass membrane protein</topology>
    </subcellularLocation>
</comment>
<evidence type="ECO:0000313" key="9">
    <source>
        <dbReference type="EMBL" id="MDV2481878.1"/>
    </source>
</evidence>
<evidence type="ECO:0000256" key="6">
    <source>
        <dbReference type="SAM" id="MobiDB-lite"/>
    </source>
</evidence>
<keyword evidence="4 7" id="KW-1133">Transmembrane helix</keyword>
<organism evidence="9 10">
    <name type="scientific">Methanoculleus caldifontis</name>
    <dbReference type="NCBI Taxonomy" id="2651577"/>
    <lineage>
        <taxon>Archaea</taxon>
        <taxon>Methanobacteriati</taxon>
        <taxon>Methanobacteriota</taxon>
        <taxon>Stenosarchaea group</taxon>
        <taxon>Methanomicrobia</taxon>
        <taxon>Methanomicrobiales</taxon>
        <taxon>Methanomicrobiaceae</taxon>
        <taxon>Methanoculleus</taxon>
    </lineage>
</organism>
<feature type="transmembrane region" description="Helical" evidence="7">
    <location>
        <begin position="46"/>
        <end position="68"/>
    </location>
</feature>
<evidence type="ECO:0000259" key="8">
    <source>
        <dbReference type="PROSITE" id="PS50156"/>
    </source>
</evidence>
<feature type="transmembrane region" description="Helical" evidence="7">
    <location>
        <begin position="735"/>
        <end position="759"/>
    </location>
</feature>
<evidence type="ECO:0000256" key="7">
    <source>
        <dbReference type="SAM" id="Phobius"/>
    </source>
</evidence>
<evidence type="ECO:0000256" key="3">
    <source>
        <dbReference type="ARBA" id="ARBA00022692"/>
    </source>
</evidence>
<evidence type="ECO:0000256" key="1">
    <source>
        <dbReference type="ARBA" id="ARBA00004651"/>
    </source>
</evidence>
<feature type="domain" description="SSD" evidence="8">
    <location>
        <begin position="610"/>
        <end position="757"/>
    </location>
</feature>
<feature type="domain" description="SSD" evidence="8">
    <location>
        <begin position="264"/>
        <end position="382"/>
    </location>
</feature>
<gene>
    <name evidence="9" type="ORF">F8E02_07620</name>
</gene>
<dbReference type="PANTHER" id="PTHR33406">
    <property type="entry name" value="MEMBRANE PROTEIN MJ1562-RELATED"/>
    <property type="match status" value="1"/>
</dbReference>
<name>A0ABU3X1F1_9EURY</name>
<dbReference type="InterPro" id="IPR004869">
    <property type="entry name" value="MMPL_dom"/>
</dbReference>
<proteinExistence type="predicted"/>
<feature type="transmembrane region" description="Helical" evidence="7">
    <location>
        <begin position="323"/>
        <end position="347"/>
    </location>
</feature>
<dbReference type="NCBIfam" id="TIGR00921">
    <property type="entry name" value="2A067"/>
    <property type="match status" value="1"/>
</dbReference>
<feature type="transmembrane region" description="Helical" evidence="7">
    <location>
        <begin position="700"/>
        <end position="723"/>
    </location>
</feature>
<protein>
    <submittedName>
        <fullName evidence="9">RND family transporter</fullName>
    </submittedName>
</protein>
<sequence>MGRERQQAARALSRRRRTASPGGRAGGRTVTAAFAHLGRFIARRPYLVAGLVVSLMVFSLYGASSIAMETGLETFVDTDSPEGVLLDRYMGTFGADLVVLIVESDNVRDPEVLRYVDRLEADIADERYVSGTRSLPAAIRPANGGLLPATEAGVAEAIACLPDEIRTRCVPSGTMTLLFVILEPDLSDDAGDRVLATIETLVAVSSPPPGVSVSVSGDPAFDRQMQAAMSREIGTLIGIALALMVIAIGLLFGHVRYRFLPVGIVLCGIVLTFGIIGFFNLRVTSPVIGAFPVIIGLGIDYGVQFHSRFHEEVRDRSLHEAIVATLSHAGPILVAMCTTALGFLALLSSPVPMIRDFGTACLIGVVSCFVLAVLIVPAFFALFGYGKQAAPATPAGTGAIGRYDRFLGNLAVSVAKHPIPVLILFSLIAVAGIQYDGAIGINVDQQSFVPETMPARVSLEKVERAIGGTSTVPVIARGGDILDPEVIGWIDAFGTYETEHRDEIVGHTSIVTLIRGYNGGSIPGTRREIEAAVARIPEATLQHYLSGNTEAVIEFSTADMEMDRTSALVDQVRSDIAWLEPPAGLDLQPTGKPAVYGDLYSGIVLSKNRMTALGLLLIAAFMVLTYRRFDSLAPLLPVVMIIGWNDLIMYALDIANTPLTACLGSMTIGLAMEYTVLILERCREEFDKGADLYDAIREGVTRIGTPVTISGLTTIFGFSAMLASSFSLVSGFGQTTVITIFFSLVGGIVIMPAVAALVLRRAPRASGHESETPAGA</sequence>
<keyword evidence="10" id="KW-1185">Reference proteome</keyword>
<keyword evidence="2" id="KW-1003">Cell membrane</keyword>
<feature type="transmembrane region" description="Helical" evidence="7">
    <location>
        <begin position="259"/>
        <end position="279"/>
    </location>
</feature>
<feature type="transmembrane region" description="Helical" evidence="7">
    <location>
        <begin position="633"/>
        <end position="652"/>
    </location>
</feature>
<feature type="transmembrane region" description="Helical" evidence="7">
    <location>
        <begin position="610"/>
        <end position="626"/>
    </location>
</feature>
<accession>A0ABU3X1F1</accession>
<feature type="transmembrane region" description="Helical" evidence="7">
    <location>
        <begin position="359"/>
        <end position="385"/>
    </location>
</feature>
<evidence type="ECO:0000256" key="5">
    <source>
        <dbReference type="ARBA" id="ARBA00023136"/>
    </source>
</evidence>
<dbReference type="Gene3D" id="1.20.1640.10">
    <property type="entry name" value="Multidrug efflux transporter AcrB transmembrane domain"/>
    <property type="match status" value="2"/>
</dbReference>
<dbReference type="SUPFAM" id="SSF82866">
    <property type="entry name" value="Multidrug efflux transporter AcrB transmembrane domain"/>
    <property type="match status" value="2"/>
</dbReference>
<evidence type="ECO:0000313" key="10">
    <source>
        <dbReference type="Proteomes" id="UP001281203"/>
    </source>
</evidence>
<comment type="caution">
    <text evidence="9">The sequence shown here is derived from an EMBL/GenBank/DDBJ whole genome shotgun (WGS) entry which is preliminary data.</text>
</comment>
<feature type="transmembrane region" description="Helical" evidence="7">
    <location>
        <begin position="233"/>
        <end position="253"/>
    </location>
</feature>
<dbReference type="EMBL" id="WBKO01000001">
    <property type="protein sequence ID" value="MDV2481878.1"/>
    <property type="molecule type" value="Genomic_DNA"/>
</dbReference>